<dbReference type="RefSeq" id="WP_174403919.1">
    <property type="nucleotide sequence ID" value="NZ_BLVO01000004.1"/>
</dbReference>
<evidence type="ECO:0000313" key="2">
    <source>
        <dbReference type="EMBL" id="GFM32235.1"/>
    </source>
</evidence>
<name>A0A7J0BGK3_9BACT</name>
<dbReference type="Pfam" id="PF02698">
    <property type="entry name" value="DUF218"/>
    <property type="match status" value="1"/>
</dbReference>
<dbReference type="InterPro" id="IPR003848">
    <property type="entry name" value="DUF218"/>
</dbReference>
<dbReference type="EMBL" id="BLVO01000004">
    <property type="protein sequence ID" value="GFM32235.1"/>
    <property type="molecule type" value="Genomic_DNA"/>
</dbReference>
<keyword evidence="3" id="KW-1185">Reference proteome</keyword>
<evidence type="ECO:0000313" key="3">
    <source>
        <dbReference type="Proteomes" id="UP000503840"/>
    </source>
</evidence>
<dbReference type="AlphaFoldDB" id="A0A7J0BGK3"/>
<reference evidence="2 3" key="1">
    <citation type="submission" date="2020-05" db="EMBL/GenBank/DDBJ databases">
        <title>Draft genome sequence of Desulfovibrio sp. strain HN2T.</title>
        <authorList>
            <person name="Ueno A."/>
            <person name="Tamazawa S."/>
            <person name="Tamamura S."/>
            <person name="Murakami T."/>
            <person name="Kiyama T."/>
            <person name="Inomata H."/>
            <person name="Amano Y."/>
            <person name="Miyakawa K."/>
            <person name="Tamaki H."/>
            <person name="Naganuma T."/>
            <person name="Kaneko K."/>
        </authorList>
    </citation>
    <scope>NUCLEOTIDE SEQUENCE [LARGE SCALE GENOMIC DNA]</scope>
    <source>
        <strain evidence="2 3">HN2</strain>
    </source>
</reference>
<evidence type="ECO:0000259" key="1">
    <source>
        <dbReference type="Pfam" id="PF02698"/>
    </source>
</evidence>
<sequence length="215" mass="23657">MMRWLNALLRLIGAVALVGLLMLGGGLLYAGHWLTSDDVPSVADAIVVLGGDYHRPAYAAELYRKGYAPLVYVSRVAYPPTATMLEKYGVTYPRQEDVYQRILITEGVPPEAIRLHGDKLLSTIEEAESIASRLGPGPGRLIVVTSPPHIRRAGKIFRDVMPGWTIMMTAIPDPPFPDPWWSTQASAREVLLELSKTAFYMFGGAFRSSDEAGQQ</sequence>
<dbReference type="Gene3D" id="3.40.50.620">
    <property type="entry name" value="HUPs"/>
    <property type="match status" value="1"/>
</dbReference>
<feature type="domain" description="DUF218" evidence="1">
    <location>
        <begin position="44"/>
        <end position="180"/>
    </location>
</feature>
<dbReference type="InterPro" id="IPR014729">
    <property type="entry name" value="Rossmann-like_a/b/a_fold"/>
</dbReference>
<comment type="caution">
    <text evidence="2">The sequence shown here is derived from an EMBL/GenBank/DDBJ whole genome shotgun (WGS) entry which is preliminary data.</text>
</comment>
<proteinExistence type="predicted"/>
<organism evidence="2 3">
    <name type="scientific">Desulfovibrio subterraneus</name>
    <dbReference type="NCBI Taxonomy" id="2718620"/>
    <lineage>
        <taxon>Bacteria</taxon>
        <taxon>Pseudomonadati</taxon>
        <taxon>Thermodesulfobacteriota</taxon>
        <taxon>Desulfovibrionia</taxon>
        <taxon>Desulfovibrionales</taxon>
        <taxon>Desulfovibrionaceae</taxon>
        <taxon>Desulfovibrio</taxon>
    </lineage>
</organism>
<protein>
    <recommendedName>
        <fullName evidence="1">DUF218 domain-containing protein</fullName>
    </recommendedName>
</protein>
<gene>
    <name evidence="2" type="ORF">DSM101010T_06000</name>
</gene>
<accession>A0A7J0BGK3</accession>
<dbReference type="CDD" id="cd06259">
    <property type="entry name" value="YdcF-like"/>
    <property type="match status" value="1"/>
</dbReference>
<dbReference type="Proteomes" id="UP000503840">
    <property type="component" value="Unassembled WGS sequence"/>
</dbReference>